<sequence length="145" mass="15777">MRAALSRAGADQLTKRGHAWTAAESSLWARTHFQRRGGHLTTVGPVRVGRKPSLGWPSRPKARYADGDRVLDATDHDDLAALLKVYDTVVPAGEPTKTGSGVAHFERRPDLDHPGRTSCFFVVRTDGSSIDFSTRRALDVAGTVK</sequence>
<dbReference type="Proteomes" id="UP000253501">
    <property type="component" value="Unassembled WGS sequence"/>
</dbReference>
<evidence type="ECO:0000313" key="1">
    <source>
        <dbReference type="EMBL" id="RCJ07211.1"/>
    </source>
</evidence>
<protein>
    <submittedName>
        <fullName evidence="1">DUF3223 domain-containing protein</fullName>
    </submittedName>
</protein>
<accession>A0A367PH61</accession>
<dbReference type="AlphaFoldDB" id="A0A367PH61"/>
<dbReference type="EMBL" id="QDHA01000040">
    <property type="protein sequence ID" value="RCJ07211.1"/>
    <property type="molecule type" value="Genomic_DNA"/>
</dbReference>
<dbReference type="Pfam" id="PF11523">
    <property type="entry name" value="DUF3223"/>
    <property type="match status" value="1"/>
</dbReference>
<proteinExistence type="predicted"/>
<evidence type="ECO:0000313" key="2">
    <source>
        <dbReference type="Proteomes" id="UP000253501"/>
    </source>
</evidence>
<dbReference type="Gene3D" id="3.10.450.40">
    <property type="match status" value="1"/>
</dbReference>
<dbReference type="RefSeq" id="WP_114133001.1">
    <property type="nucleotide sequence ID" value="NZ_CP068435.1"/>
</dbReference>
<reference evidence="1 2" key="1">
    <citation type="submission" date="2018-04" db="EMBL/GenBank/DDBJ databases">
        <title>Cupriavidus necator CR12 genome sequencing and assembly.</title>
        <authorList>
            <person name="Ben Fekih I."/>
            <person name="Mazhar H.S."/>
            <person name="Bello S.K."/>
            <person name="Rensing C."/>
        </authorList>
    </citation>
    <scope>NUCLEOTIDE SEQUENCE [LARGE SCALE GENOMIC DNA]</scope>
    <source>
        <strain evidence="1 2">CR12</strain>
    </source>
</reference>
<organism evidence="1 2">
    <name type="scientific">Cupriavidus necator</name>
    <name type="common">Alcaligenes eutrophus</name>
    <name type="synonym">Ralstonia eutropha</name>
    <dbReference type="NCBI Taxonomy" id="106590"/>
    <lineage>
        <taxon>Bacteria</taxon>
        <taxon>Pseudomonadati</taxon>
        <taxon>Pseudomonadota</taxon>
        <taxon>Betaproteobacteria</taxon>
        <taxon>Burkholderiales</taxon>
        <taxon>Burkholderiaceae</taxon>
        <taxon>Cupriavidus</taxon>
    </lineage>
</organism>
<gene>
    <name evidence="1" type="ORF">DDK22_17515</name>
</gene>
<name>A0A367PH61_CUPNE</name>
<comment type="caution">
    <text evidence="1">The sequence shown here is derived from an EMBL/GenBank/DDBJ whole genome shotgun (WGS) entry which is preliminary data.</text>
</comment>